<feature type="region of interest" description="Disordered" evidence="2">
    <location>
        <begin position="239"/>
        <end position="338"/>
    </location>
</feature>
<feature type="domain" description="SWIM-type" evidence="3">
    <location>
        <begin position="151"/>
        <end position="181"/>
    </location>
</feature>
<sequence length="338" mass="35810">MGYYGGWKPYVPVAERRKKVEQQVAKAIKAGKTLSPISPYRGAIAKTFWGKAWCDNLERYSDYDSRLPRGRTYVRNGSVIDLQITAGKILAQVMGSSLYTIRIDVTAYPEKKWRELSADCASSVDSMVELLQGKLSAAVMGHICKPGTGIFPAPKDIKFGCDCLDWASMCKHVAAVLYGVGARLDRQPELLFKLRGVDPADLVNSTGTGLSGTGTAPASGKVLDNAALGDVFGIEIDAGSEPLASPPAARKRTGRQSVARTRKVATLSTPSKPAAGEKPTSKGKKLAPKAVAKSVAPAKRAGKARADAPKATRTTASQKSPALSPTPPRSPKKAGTSK</sequence>
<evidence type="ECO:0000259" key="3">
    <source>
        <dbReference type="PROSITE" id="PS50966"/>
    </source>
</evidence>
<proteinExistence type="predicted"/>
<evidence type="ECO:0000256" key="2">
    <source>
        <dbReference type="SAM" id="MobiDB-lite"/>
    </source>
</evidence>
<dbReference type="PANTHER" id="PTHR38133">
    <property type="entry name" value="SLR1429 PROTEIN"/>
    <property type="match status" value="1"/>
</dbReference>
<feature type="compositionally biased region" description="Polar residues" evidence="2">
    <location>
        <begin position="312"/>
        <end position="323"/>
    </location>
</feature>
<keyword evidence="1" id="KW-0479">Metal-binding</keyword>
<dbReference type="RefSeq" id="WP_175232989.1">
    <property type="nucleotide sequence ID" value="NZ_CADIKH010000112.1"/>
</dbReference>
<keyword evidence="1" id="KW-0863">Zinc-finger</keyword>
<dbReference type="Proteomes" id="UP000494363">
    <property type="component" value="Unassembled WGS sequence"/>
</dbReference>
<feature type="compositionally biased region" description="Low complexity" evidence="2">
    <location>
        <begin position="288"/>
        <end position="299"/>
    </location>
</feature>
<organism evidence="4 5">
    <name type="scientific">Paraburkholderia humisilvae</name>
    <dbReference type="NCBI Taxonomy" id="627669"/>
    <lineage>
        <taxon>Bacteria</taxon>
        <taxon>Pseudomonadati</taxon>
        <taxon>Pseudomonadota</taxon>
        <taxon>Betaproteobacteria</taxon>
        <taxon>Burkholderiales</taxon>
        <taxon>Burkholderiaceae</taxon>
        <taxon>Paraburkholderia</taxon>
    </lineage>
</organism>
<dbReference type="InterPro" id="IPR007527">
    <property type="entry name" value="Znf_SWIM"/>
</dbReference>
<dbReference type="PROSITE" id="PS50966">
    <property type="entry name" value="ZF_SWIM"/>
    <property type="match status" value="1"/>
</dbReference>
<name>A0A6J5FAY7_9BURK</name>
<accession>A0A6J5FAY7</accession>
<keyword evidence="1" id="KW-0862">Zinc</keyword>
<evidence type="ECO:0000256" key="1">
    <source>
        <dbReference type="PROSITE-ProRule" id="PRU00325"/>
    </source>
</evidence>
<dbReference type="GO" id="GO:0008270">
    <property type="term" value="F:zinc ion binding"/>
    <property type="evidence" value="ECO:0007669"/>
    <property type="project" value="UniProtKB-KW"/>
</dbReference>
<gene>
    <name evidence="4" type="ORF">LMG29542_07769</name>
</gene>
<dbReference type="EMBL" id="CADIKH010000112">
    <property type="protein sequence ID" value="CAB3774386.1"/>
    <property type="molecule type" value="Genomic_DNA"/>
</dbReference>
<reference evidence="4 5" key="1">
    <citation type="submission" date="2020-04" db="EMBL/GenBank/DDBJ databases">
        <authorList>
            <person name="De Canck E."/>
        </authorList>
    </citation>
    <scope>NUCLEOTIDE SEQUENCE [LARGE SCALE GENOMIC DNA]</scope>
    <source>
        <strain evidence="4 5">LMG 29542</strain>
    </source>
</reference>
<dbReference type="PANTHER" id="PTHR38133:SF1">
    <property type="entry name" value="SLR1429 PROTEIN"/>
    <property type="match status" value="1"/>
</dbReference>
<dbReference type="AlphaFoldDB" id="A0A6J5FAY7"/>
<evidence type="ECO:0000313" key="5">
    <source>
        <dbReference type="Proteomes" id="UP000494363"/>
    </source>
</evidence>
<keyword evidence="5" id="KW-1185">Reference proteome</keyword>
<evidence type="ECO:0000313" key="4">
    <source>
        <dbReference type="EMBL" id="CAB3774386.1"/>
    </source>
</evidence>
<protein>
    <recommendedName>
        <fullName evidence="3">SWIM-type domain-containing protein</fullName>
    </recommendedName>
</protein>